<dbReference type="Pfam" id="PF24327">
    <property type="entry name" value="DUF7497"/>
    <property type="match status" value="1"/>
</dbReference>
<reference evidence="5" key="1">
    <citation type="journal article" date="2021" name="Microbiol. Resour. Announc.">
        <title>LGAAP: Leishmaniinae Genome Assembly and Annotation Pipeline.</title>
        <authorList>
            <person name="Almutairi H."/>
            <person name="Urbaniak M.D."/>
            <person name="Bates M.D."/>
            <person name="Jariyapan N."/>
            <person name="Kwakye-Nuako G."/>
            <person name="Thomaz-Soccol V."/>
            <person name="Al-Salem W.S."/>
            <person name="Dillon R.J."/>
            <person name="Bates P.A."/>
            <person name="Gatherer D."/>
        </authorList>
    </citation>
    <scope>NUCLEOTIDE SEQUENCE [LARGE SCALE GENOMIC DNA]</scope>
</reference>
<dbReference type="OrthoDB" id="262776at2759"/>
<keyword evidence="1" id="KW-1133">Transmembrane helix</keyword>
<evidence type="ECO:0000313" key="4">
    <source>
        <dbReference type="EMBL" id="KAG5469387.1"/>
    </source>
</evidence>
<dbReference type="GeneID" id="92512697"/>
<feature type="domain" description="DUF7498" evidence="3">
    <location>
        <begin position="276"/>
        <end position="373"/>
    </location>
</feature>
<dbReference type="Proteomes" id="UP000673552">
    <property type="component" value="Unassembled WGS sequence"/>
</dbReference>
<name>A0A836KEB1_9TRYP</name>
<dbReference type="AlphaFoldDB" id="A0A836KEB1"/>
<keyword evidence="1" id="KW-0472">Membrane</keyword>
<dbReference type="KEGG" id="lmat:92512697"/>
<comment type="caution">
    <text evidence="4">The sequence shown here is derived from an EMBL/GenBank/DDBJ whole genome shotgun (WGS) entry which is preliminary data.</text>
</comment>
<dbReference type="InterPro" id="IPR055920">
    <property type="entry name" value="DUF7497"/>
</dbReference>
<keyword evidence="1" id="KW-0812">Transmembrane</keyword>
<feature type="domain" description="DUF7498" evidence="3">
    <location>
        <begin position="63"/>
        <end position="150"/>
    </location>
</feature>
<keyword evidence="5" id="KW-1185">Reference proteome</keyword>
<evidence type="ECO:0000256" key="1">
    <source>
        <dbReference type="SAM" id="Phobius"/>
    </source>
</evidence>
<organism evidence="4 5">
    <name type="scientific">Leishmania martiniquensis</name>
    <dbReference type="NCBI Taxonomy" id="1580590"/>
    <lineage>
        <taxon>Eukaryota</taxon>
        <taxon>Discoba</taxon>
        <taxon>Euglenozoa</taxon>
        <taxon>Kinetoplastea</taxon>
        <taxon>Metakinetoplastina</taxon>
        <taxon>Trypanosomatida</taxon>
        <taxon>Trypanosomatidae</taxon>
        <taxon>Leishmaniinae</taxon>
        <taxon>Leishmania</taxon>
    </lineage>
</organism>
<proteinExistence type="predicted"/>
<protein>
    <submittedName>
        <fullName evidence="4">Uncharacterized protein</fullName>
    </submittedName>
</protein>
<evidence type="ECO:0000259" key="3">
    <source>
        <dbReference type="Pfam" id="PF24328"/>
    </source>
</evidence>
<feature type="transmembrane region" description="Helical" evidence="1">
    <location>
        <begin position="403"/>
        <end position="428"/>
    </location>
</feature>
<dbReference type="InterPro" id="IPR055921">
    <property type="entry name" value="DUF7498"/>
</dbReference>
<accession>A0A836KEB1</accession>
<sequence length="438" mass="46127">MLRTESHHRLPRGELRSTLPSLSRCRAAMSALGWALLLVCVVANPAVHAETTVNSVTCTVSIEGWCVGGSKVEIKGENLDQVASVAIRATSGGKTMLQCAIDKAAGTSLECTIEAEVVVKAGPYSLALVLSSADDTSSTEVSAGTLLLGALWGLEEVLHWTAGTNSHVESQSSDWPSTGDAWTLKGIFDVKKSYSMRFYYTDAEDAPAIPSPEVTCVSMKITVNTLTCNIVTFNNAMGMYRVLVQESDTKAILVGTVSLSSIAVNPSLPAVTRASGNCAENSEKCVTGASLTLHGINFNSRKVNYQKFFVSFTETQQSAILLTPTEVSKENITVTLTVAEGTPAGSYPVYVQVQVCMMEMLSPLQYVGNLVLKSGSAKGFNLDPPAGGCHECQGADGMSAGHLAATILAAIFGVLFLAVLVTLVIVCVRGTGSRGRLG</sequence>
<gene>
    <name evidence="4" type="ORF">LSCM1_02604</name>
</gene>
<dbReference type="EMBL" id="JAFEUZ010000033">
    <property type="protein sequence ID" value="KAG5469387.1"/>
    <property type="molecule type" value="Genomic_DNA"/>
</dbReference>
<evidence type="ECO:0000259" key="2">
    <source>
        <dbReference type="Pfam" id="PF24327"/>
    </source>
</evidence>
<feature type="domain" description="DUF7497" evidence="2">
    <location>
        <begin position="165"/>
        <end position="267"/>
    </location>
</feature>
<dbReference type="Pfam" id="PF24328">
    <property type="entry name" value="DUF7498"/>
    <property type="match status" value="2"/>
</dbReference>
<evidence type="ECO:0000313" key="5">
    <source>
        <dbReference type="Proteomes" id="UP000673552"/>
    </source>
</evidence>
<dbReference type="CDD" id="cd00102">
    <property type="entry name" value="IPT"/>
    <property type="match status" value="1"/>
</dbReference>
<dbReference type="RefSeq" id="XP_067175560.1">
    <property type="nucleotide sequence ID" value="XM_067320185.1"/>
</dbReference>
<reference evidence="5" key="2">
    <citation type="journal article" date="2021" name="Sci. Data">
        <title>Chromosome-scale genome sequencing, assembly and annotation of six genomes from subfamily Leishmaniinae.</title>
        <authorList>
            <person name="Almutairi H."/>
            <person name="Urbaniak M.D."/>
            <person name="Bates M.D."/>
            <person name="Jariyapan N."/>
            <person name="Kwakye-Nuako G."/>
            <person name="Thomaz Soccol V."/>
            <person name="Al-Salem W.S."/>
            <person name="Dillon R.J."/>
            <person name="Bates P.A."/>
            <person name="Gatherer D."/>
        </authorList>
    </citation>
    <scope>NUCLEOTIDE SEQUENCE [LARGE SCALE GENOMIC DNA]</scope>
</reference>